<feature type="non-terminal residue" evidence="5">
    <location>
        <position position="1"/>
    </location>
</feature>
<name>A0A835ZF46_9STRA</name>
<reference evidence="5" key="1">
    <citation type="submission" date="2021-02" db="EMBL/GenBank/DDBJ databases">
        <title>First Annotated Genome of the Yellow-green Alga Tribonema minus.</title>
        <authorList>
            <person name="Mahan K.M."/>
        </authorList>
    </citation>
    <scope>NUCLEOTIDE SEQUENCE</scope>
    <source>
        <strain evidence="5">UTEX B ZZ1240</strain>
    </source>
</reference>
<feature type="domain" description="Transcription initiation factor TFIID subunit 1 histone acetyltransferase" evidence="4">
    <location>
        <begin position="189"/>
        <end position="283"/>
    </location>
</feature>
<gene>
    <name evidence="5" type="ORF">JKP88DRAFT_151889</name>
</gene>
<dbReference type="GO" id="GO:0017025">
    <property type="term" value="F:TBP-class protein binding"/>
    <property type="evidence" value="ECO:0007669"/>
    <property type="project" value="InterPro"/>
</dbReference>
<feature type="region of interest" description="Disordered" evidence="3">
    <location>
        <begin position="310"/>
        <end position="332"/>
    </location>
</feature>
<evidence type="ECO:0000259" key="4">
    <source>
        <dbReference type="Pfam" id="PF12157"/>
    </source>
</evidence>
<comment type="subcellular location">
    <subcellularLocation>
        <location evidence="1">Nucleus</location>
    </subcellularLocation>
</comment>
<dbReference type="AlphaFoldDB" id="A0A835ZF46"/>
<feature type="compositionally biased region" description="Basic and acidic residues" evidence="3">
    <location>
        <begin position="313"/>
        <end position="322"/>
    </location>
</feature>
<protein>
    <recommendedName>
        <fullName evidence="4">Transcription initiation factor TFIID subunit 1 histone acetyltransferase domain-containing protein</fullName>
    </recommendedName>
</protein>
<dbReference type="InterPro" id="IPR040240">
    <property type="entry name" value="TAF1"/>
</dbReference>
<keyword evidence="6" id="KW-1185">Reference proteome</keyword>
<dbReference type="PANTHER" id="PTHR13900:SF0">
    <property type="entry name" value="TRANSCRIPTION INITIATION FACTOR TFIID SUBUNIT 1"/>
    <property type="match status" value="1"/>
</dbReference>
<accession>A0A835ZF46</accession>
<evidence type="ECO:0000256" key="3">
    <source>
        <dbReference type="SAM" id="MobiDB-lite"/>
    </source>
</evidence>
<dbReference type="GO" id="GO:0051123">
    <property type="term" value="P:RNA polymerase II preinitiation complex assembly"/>
    <property type="evidence" value="ECO:0007669"/>
    <property type="project" value="TreeGrafter"/>
</dbReference>
<organism evidence="5 6">
    <name type="scientific">Tribonema minus</name>
    <dbReference type="NCBI Taxonomy" id="303371"/>
    <lineage>
        <taxon>Eukaryota</taxon>
        <taxon>Sar</taxon>
        <taxon>Stramenopiles</taxon>
        <taxon>Ochrophyta</taxon>
        <taxon>PX clade</taxon>
        <taxon>Xanthophyceae</taxon>
        <taxon>Tribonematales</taxon>
        <taxon>Tribonemataceae</taxon>
        <taxon>Tribonema</taxon>
    </lineage>
</organism>
<feature type="domain" description="Transcription initiation factor TFIID subunit 1 histone acetyltransferase" evidence="4">
    <location>
        <begin position="403"/>
        <end position="464"/>
    </location>
</feature>
<feature type="compositionally biased region" description="Low complexity" evidence="3">
    <location>
        <begin position="20"/>
        <end position="50"/>
    </location>
</feature>
<keyword evidence="2" id="KW-0539">Nucleus</keyword>
<comment type="caution">
    <text evidence="5">The sequence shown here is derived from an EMBL/GenBank/DDBJ whole genome shotgun (WGS) entry which is preliminary data.</text>
</comment>
<evidence type="ECO:0000256" key="2">
    <source>
        <dbReference type="ARBA" id="ARBA00023242"/>
    </source>
</evidence>
<dbReference type="OrthoDB" id="68039at2759"/>
<proteinExistence type="predicted"/>
<evidence type="ECO:0000313" key="5">
    <source>
        <dbReference type="EMBL" id="KAG5192555.1"/>
    </source>
</evidence>
<evidence type="ECO:0000313" key="6">
    <source>
        <dbReference type="Proteomes" id="UP000664859"/>
    </source>
</evidence>
<sequence>MEVESEDEEGNVTMRRVPTGAAAAAAAAAPAAAGARMGPPAPVSGGAAAKSSSSSVLVCAGPGPMGRAWLSDVVWDERQRARRPQLIMSQRDMELFVTKEATPRPVLRARVVTEAGREDSAVLTDRENKLRMAEDKAQRLASAARATGFNYSADTTVKGISTDRTMRPVEVAPPVHAPPAAEKMLLRVPRPEEVRAFRRPRVARLLSSGQRLLLKSLGAKAAGGQMEMVTLRGGRTMSTMRRERDLIPFEPSARFILVEYVEERPPLLCATGMASRVINWWRSTGGGGGAGGGAAGAGGGGRIARQASFGAEGDEKPPERPDGQPQRLEPQEESPFMGEIRAGVVQPSICNELYRAPLFEHSARDTDFLLIREPPKSSAVAAAKAAAAEGKPEKLKLPYVNIVKEIPRVYVAGQTEPQREVFAPDADNVRAFQVTYLKYHIARMFSSQEKKGMSAMELRAMFKATGIDWDNLKAMAEEFAGSRNIQGVEMYYGRSFELELTNIRDQV</sequence>
<evidence type="ECO:0000256" key="1">
    <source>
        <dbReference type="ARBA" id="ARBA00004123"/>
    </source>
</evidence>
<dbReference type="GO" id="GO:0016251">
    <property type="term" value="F:RNA polymerase II general transcription initiation factor activity"/>
    <property type="evidence" value="ECO:0007669"/>
    <property type="project" value="InterPro"/>
</dbReference>
<dbReference type="PANTHER" id="PTHR13900">
    <property type="entry name" value="TRANSCRIPTION INITIATION FACTOR TFIID"/>
    <property type="match status" value="1"/>
</dbReference>
<dbReference type="Proteomes" id="UP000664859">
    <property type="component" value="Unassembled WGS sequence"/>
</dbReference>
<feature type="domain" description="Transcription initiation factor TFIID subunit 1 histone acetyltransferase" evidence="4">
    <location>
        <begin position="312"/>
        <end position="374"/>
    </location>
</feature>
<feature type="region of interest" description="Disordered" evidence="3">
    <location>
        <begin position="1"/>
        <end position="50"/>
    </location>
</feature>
<dbReference type="Pfam" id="PF12157">
    <property type="entry name" value="DUF3591"/>
    <property type="match status" value="3"/>
</dbReference>
<dbReference type="InterPro" id="IPR022591">
    <property type="entry name" value="TAF1_HAT_dom"/>
</dbReference>
<feature type="compositionally biased region" description="Acidic residues" evidence="3">
    <location>
        <begin position="1"/>
        <end position="10"/>
    </location>
</feature>
<dbReference type="GO" id="GO:0004402">
    <property type="term" value="F:histone acetyltransferase activity"/>
    <property type="evidence" value="ECO:0007669"/>
    <property type="project" value="InterPro"/>
</dbReference>
<dbReference type="EMBL" id="JAFCMP010000004">
    <property type="protein sequence ID" value="KAG5192555.1"/>
    <property type="molecule type" value="Genomic_DNA"/>
</dbReference>
<dbReference type="GO" id="GO:0005669">
    <property type="term" value="C:transcription factor TFIID complex"/>
    <property type="evidence" value="ECO:0007669"/>
    <property type="project" value="InterPro"/>
</dbReference>